<organism evidence="8 9">
    <name type="scientific">Actinomadura craniellae</name>
    <dbReference type="NCBI Taxonomy" id="2231787"/>
    <lineage>
        <taxon>Bacteria</taxon>
        <taxon>Bacillati</taxon>
        <taxon>Actinomycetota</taxon>
        <taxon>Actinomycetes</taxon>
        <taxon>Streptosporangiales</taxon>
        <taxon>Thermomonosporaceae</taxon>
        <taxon>Actinomadura</taxon>
    </lineage>
</organism>
<evidence type="ECO:0000256" key="2">
    <source>
        <dbReference type="ARBA" id="ARBA00006739"/>
    </source>
</evidence>
<comment type="caution">
    <text evidence="8">The sequence shown here is derived from an EMBL/GenBank/DDBJ whole genome shotgun (WGS) entry which is preliminary data.</text>
</comment>
<feature type="domain" description="Galactofuranosyltransferase-2 C-terminal" evidence="7">
    <location>
        <begin position="436"/>
        <end position="634"/>
    </location>
</feature>
<dbReference type="PANTHER" id="PTHR43179:SF12">
    <property type="entry name" value="GALACTOFURANOSYLTRANSFERASE GLFT2"/>
    <property type="match status" value="1"/>
</dbReference>
<dbReference type="Proteomes" id="UP000251891">
    <property type="component" value="Unassembled WGS sequence"/>
</dbReference>
<keyword evidence="9" id="KW-1185">Reference proteome</keyword>
<evidence type="ECO:0000256" key="4">
    <source>
        <dbReference type="ARBA" id="ARBA00022679"/>
    </source>
</evidence>
<evidence type="ECO:0000313" key="9">
    <source>
        <dbReference type="Proteomes" id="UP000251891"/>
    </source>
</evidence>
<keyword evidence="3" id="KW-0328">Glycosyltransferase</keyword>
<dbReference type="PANTHER" id="PTHR43179">
    <property type="entry name" value="RHAMNOSYLTRANSFERASE WBBL"/>
    <property type="match status" value="1"/>
</dbReference>
<comment type="similarity">
    <text evidence="2">Belongs to the glycosyltransferase 2 family.</text>
</comment>
<dbReference type="Pfam" id="PF17994">
    <property type="entry name" value="Glft2_N"/>
    <property type="match status" value="1"/>
</dbReference>
<dbReference type="GO" id="GO:0016757">
    <property type="term" value="F:glycosyltransferase activity"/>
    <property type="evidence" value="ECO:0007669"/>
    <property type="project" value="UniProtKB-KW"/>
</dbReference>
<dbReference type="EMBL" id="QLYX01000006">
    <property type="protein sequence ID" value="RAY14241.1"/>
    <property type="molecule type" value="Genomic_DNA"/>
</dbReference>
<dbReference type="InterPro" id="IPR029044">
    <property type="entry name" value="Nucleotide-diphossugar_trans"/>
</dbReference>
<sequence>MNRGPRVLHRVIMPVDRDPDVLGLYVEGEVVHGPAEPGERPVAVDSAEITGRRSLVVPPAARISFCTYFNAFPAGHWRRWSVLGEVRLRIAVRGEATVIVYRSTAKGHQQRVESIEFDSEATVGREIRLDLQPFIDGGWYWFDVLAGARPAVLERAEWVADGDVAQGTVTVGITSFNRPKFAHDQLVALAGSGDVLDVIDEILVVDQGSDRVEDADGFAATAEALGGRLRVVDQANLGGSGGFSRAMEETLAAGRSGYVLLLDDDVVAEPESVLRLVAFADHARTPAIVGGHMFDLYDRPVLHAMAENIAPYRWWMVPARNTEYWHDLSEEPLRETPWMHQRSDADFNGWWMCLIPADVLRKIGLSLPVFIKWDDIEYGVRARAAGIPTVPLPGAAVWHVPWRDKDNDLDWQAYFQERNRIICAMLHSPYERAGNMLKESFIMVTKHAMAMQYSTAELMLRGIEDVFHGPEHLHGSIGTKLAELRAVRAGFTDAETRKDLEEFPTVRRRRPPRKGRDAVSPPSGRPDTIRRALAAGVKQLTPVDDFARRHPQTTVPHIDQRWWVLSRYDSALVSSADGTRASWYRRDPRRFRDLMRRNTALHARLYREWDELTRAYRLALPEITSPERWRETFDAAGPAAR</sequence>
<dbReference type="RefSeq" id="WP_111867723.1">
    <property type="nucleotide sequence ID" value="NZ_QLYX01000006.1"/>
</dbReference>
<dbReference type="OrthoDB" id="3225550at2"/>
<dbReference type="InterPro" id="IPR040492">
    <property type="entry name" value="GlfT2_N"/>
</dbReference>
<evidence type="ECO:0000256" key="3">
    <source>
        <dbReference type="ARBA" id="ARBA00022676"/>
    </source>
</evidence>
<feature type="domain" description="Galactofuranosyltransferase GlfT2 N-terminal" evidence="6">
    <location>
        <begin position="8"/>
        <end position="161"/>
    </location>
</feature>
<dbReference type="Gene3D" id="3.90.550.60">
    <property type="match status" value="1"/>
</dbReference>
<dbReference type="InterPro" id="IPR045699">
    <property type="entry name" value="GlfT2_C"/>
</dbReference>
<protein>
    <submittedName>
        <fullName evidence="8">Glycosyltransferase family 2 protein</fullName>
    </submittedName>
</protein>
<keyword evidence="4 8" id="KW-0808">Transferase</keyword>
<proteinExistence type="inferred from homology"/>
<reference evidence="8 9" key="1">
    <citation type="submission" date="2018-06" db="EMBL/GenBank/DDBJ databases">
        <title>Actinomadura craniellae sp. nov. isolated from marine sponge Craniella sp.</title>
        <authorList>
            <person name="Li L."/>
            <person name="Xu Q.H."/>
            <person name="Lin H.W."/>
            <person name="Lu Y.H."/>
        </authorList>
    </citation>
    <scope>NUCLEOTIDE SEQUENCE [LARGE SCALE GENOMIC DNA]</scope>
    <source>
        <strain evidence="8 9">LHW63021</strain>
    </source>
</reference>
<evidence type="ECO:0000259" key="6">
    <source>
        <dbReference type="Pfam" id="PF17994"/>
    </source>
</evidence>
<dbReference type="AlphaFoldDB" id="A0A365H574"/>
<dbReference type="Pfam" id="PF13641">
    <property type="entry name" value="Glyco_tranf_2_3"/>
    <property type="match status" value="1"/>
</dbReference>
<dbReference type="Pfam" id="PF19320">
    <property type="entry name" value="GlfT2_domain3"/>
    <property type="match status" value="1"/>
</dbReference>
<evidence type="ECO:0000259" key="7">
    <source>
        <dbReference type="Pfam" id="PF19320"/>
    </source>
</evidence>
<comment type="pathway">
    <text evidence="1">Cell wall biogenesis; cell wall polysaccharide biosynthesis.</text>
</comment>
<evidence type="ECO:0000256" key="1">
    <source>
        <dbReference type="ARBA" id="ARBA00004776"/>
    </source>
</evidence>
<evidence type="ECO:0000313" key="8">
    <source>
        <dbReference type="EMBL" id="RAY14241.1"/>
    </source>
</evidence>
<name>A0A365H574_9ACTN</name>
<gene>
    <name evidence="8" type="ORF">DPM19_14780</name>
</gene>
<dbReference type="SUPFAM" id="SSF53448">
    <property type="entry name" value="Nucleotide-diphospho-sugar transferases"/>
    <property type="match status" value="1"/>
</dbReference>
<accession>A0A365H574</accession>
<feature type="region of interest" description="Disordered" evidence="5">
    <location>
        <begin position="499"/>
        <end position="529"/>
    </location>
</feature>
<evidence type="ECO:0000256" key="5">
    <source>
        <dbReference type="SAM" id="MobiDB-lite"/>
    </source>
</evidence>